<evidence type="ECO:0000313" key="3">
    <source>
        <dbReference type="Proteomes" id="UP000258102"/>
    </source>
</evidence>
<name>A0AAD0W592_PSEO7</name>
<dbReference type="KEGG" id="ppis:B1L02_22165"/>
<reference evidence="2 3" key="1">
    <citation type="submission" date="2018-08" db="EMBL/GenBank/DDBJ databases">
        <title>Whole Genome Sequences of Two Pseudoalteromonas piscicida Strains, DE1-A and DE2-A, which Exhibit Strong Antibacterial Activity against Vibrio vulnificus.</title>
        <authorList>
            <person name="Richards G.P."/>
            <person name="Needleman D.S."/>
            <person name="Watson M.A."/>
            <person name="Polson S.W."/>
        </authorList>
    </citation>
    <scope>NUCLEOTIDE SEQUENCE [LARGE SCALE GENOMIC DNA]</scope>
    <source>
        <strain evidence="2 3">DE2-A</strain>
    </source>
</reference>
<gene>
    <name evidence="2" type="ORF">D0511_19100</name>
</gene>
<proteinExistence type="predicted"/>
<evidence type="ECO:0000256" key="1">
    <source>
        <dbReference type="SAM" id="MobiDB-lite"/>
    </source>
</evidence>
<protein>
    <recommendedName>
        <fullName evidence="4">Bacteriocin leader domain-containing protein</fullName>
    </recommendedName>
</protein>
<evidence type="ECO:0008006" key="4">
    <source>
        <dbReference type="Google" id="ProtNLM"/>
    </source>
</evidence>
<sequence>MKSVTPFILKHRDQVEPKVRDIRDSELSSIAGGGIRQPDNPCGCDTMTSTPDSDGGDDGQD</sequence>
<dbReference type="AlphaFoldDB" id="A0AAD0W592"/>
<dbReference type="Proteomes" id="UP000258102">
    <property type="component" value="Chromosome 2"/>
</dbReference>
<dbReference type="RefSeq" id="WP_088532896.1">
    <property type="nucleotide sequence ID" value="NZ_CP021647.1"/>
</dbReference>
<feature type="region of interest" description="Disordered" evidence="1">
    <location>
        <begin position="28"/>
        <end position="61"/>
    </location>
</feature>
<accession>A0AAD0W592</accession>
<organism evidence="2 3">
    <name type="scientific">Pseudoalteromonas piscicida</name>
    <dbReference type="NCBI Taxonomy" id="43662"/>
    <lineage>
        <taxon>Bacteria</taxon>
        <taxon>Pseudomonadati</taxon>
        <taxon>Pseudomonadota</taxon>
        <taxon>Gammaproteobacteria</taxon>
        <taxon>Alteromonadales</taxon>
        <taxon>Pseudoalteromonadaceae</taxon>
        <taxon>Pseudoalteromonas</taxon>
    </lineage>
</organism>
<dbReference type="EMBL" id="CP031762">
    <property type="protein sequence ID" value="AXR04069.1"/>
    <property type="molecule type" value="Genomic_DNA"/>
</dbReference>
<evidence type="ECO:0000313" key="2">
    <source>
        <dbReference type="EMBL" id="AXR04069.1"/>
    </source>
</evidence>